<name>A0ACC1N4Q4_9PEZI</name>
<evidence type="ECO:0000313" key="2">
    <source>
        <dbReference type="Proteomes" id="UP001143856"/>
    </source>
</evidence>
<proteinExistence type="predicted"/>
<sequence length="183" mass="20194">MGSGKQTLNGPLRHNGPEMSPRTNLGPCLDQTLTALPGGQIVSRKPAPCPLDTTASGMTRDMLLRGPLRVVFDATRDGQSLRPTRHTLPLCCGKMTTQNPQDIALAVECWLSYKWWGSCTLLRAASHRLFIHTLVRKRRLAHALSFAAYQSFGPVHSNRRRSPSEAILMCEAQTHLSAQLLRA</sequence>
<evidence type="ECO:0000313" key="1">
    <source>
        <dbReference type="EMBL" id="KAJ2974265.1"/>
    </source>
</evidence>
<gene>
    <name evidence="1" type="ORF">NUW58_g8714</name>
</gene>
<accession>A0ACC1N4Q4</accession>
<protein>
    <submittedName>
        <fullName evidence="1">Uncharacterized protein</fullName>
    </submittedName>
</protein>
<keyword evidence="2" id="KW-1185">Reference proteome</keyword>
<dbReference type="Proteomes" id="UP001143856">
    <property type="component" value="Unassembled WGS sequence"/>
</dbReference>
<comment type="caution">
    <text evidence="1">The sequence shown here is derived from an EMBL/GenBank/DDBJ whole genome shotgun (WGS) entry which is preliminary data.</text>
</comment>
<dbReference type="EMBL" id="JAPDGR010002775">
    <property type="protein sequence ID" value="KAJ2974265.1"/>
    <property type="molecule type" value="Genomic_DNA"/>
</dbReference>
<organism evidence="1 2">
    <name type="scientific">Xylaria curta</name>
    <dbReference type="NCBI Taxonomy" id="42375"/>
    <lineage>
        <taxon>Eukaryota</taxon>
        <taxon>Fungi</taxon>
        <taxon>Dikarya</taxon>
        <taxon>Ascomycota</taxon>
        <taxon>Pezizomycotina</taxon>
        <taxon>Sordariomycetes</taxon>
        <taxon>Xylariomycetidae</taxon>
        <taxon>Xylariales</taxon>
        <taxon>Xylariaceae</taxon>
        <taxon>Xylaria</taxon>
    </lineage>
</organism>
<reference evidence="1" key="1">
    <citation type="submission" date="2022-10" db="EMBL/GenBank/DDBJ databases">
        <title>Genome Sequence of Xylaria curta.</title>
        <authorList>
            <person name="Buettner E."/>
        </authorList>
    </citation>
    <scope>NUCLEOTIDE SEQUENCE</scope>
    <source>
        <strain evidence="1">Babe10</strain>
    </source>
</reference>